<organism evidence="1 2">
    <name type="scientific">Zavarzinia compransoris</name>
    <dbReference type="NCBI Taxonomy" id="1264899"/>
    <lineage>
        <taxon>Bacteria</taxon>
        <taxon>Pseudomonadati</taxon>
        <taxon>Pseudomonadota</taxon>
        <taxon>Alphaproteobacteria</taxon>
        <taxon>Rhodospirillales</taxon>
        <taxon>Zavarziniaceae</taxon>
        <taxon>Zavarzinia</taxon>
    </lineage>
</organism>
<dbReference type="CDD" id="cd07176">
    <property type="entry name" value="terB"/>
    <property type="match status" value="1"/>
</dbReference>
<name>A0A317DTQ6_9PROT</name>
<comment type="caution">
    <text evidence="1">The sequence shown here is derived from an EMBL/GenBank/DDBJ whole genome shotgun (WGS) entry which is preliminary data.</text>
</comment>
<protein>
    <submittedName>
        <fullName evidence="1">Tellurite resistance protein TerB</fullName>
    </submittedName>
</protein>
<dbReference type="AlphaFoldDB" id="A0A317DTQ6"/>
<evidence type="ECO:0000313" key="1">
    <source>
        <dbReference type="EMBL" id="PWR17752.1"/>
    </source>
</evidence>
<dbReference type="OrthoDB" id="8448017at2"/>
<accession>A0A317DTQ6</accession>
<evidence type="ECO:0000313" key="2">
    <source>
        <dbReference type="Proteomes" id="UP000246077"/>
    </source>
</evidence>
<keyword evidence="2" id="KW-1185">Reference proteome</keyword>
<gene>
    <name evidence="1" type="ORF">DKG75_21640</name>
</gene>
<sequence length="137" mass="14978">MTERISHHDALIWVMVCVAASDGDMTDGELHAIGEIVKTLPVFRGYDVNRLPDSARACGAMLHAPKGLEEVMRMIGLGLPAELHDTAYALACELAAVDSKLDLTEARLLQLVRAGLKVDRLTTVAIERAVQARYRRA</sequence>
<dbReference type="EMBL" id="QGLF01000008">
    <property type="protein sequence ID" value="PWR17752.1"/>
    <property type="molecule type" value="Genomic_DNA"/>
</dbReference>
<dbReference type="Gene3D" id="1.10.3680.10">
    <property type="entry name" value="TerB-like"/>
    <property type="match status" value="1"/>
</dbReference>
<dbReference type="Proteomes" id="UP000246077">
    <property type="component" value="Unassembled WGS sequence"/>
</dbReference>
<dbReference type="SUPFAM" id="SSF158682">
    <property type="entry name" value="TerB-like"/>
    <property type="match status" value="1"/>
</dbReference>
<dbReference type="InterPro" id="IPR029024">
    <property type="entry name" value="TerB-like"/>
</dbReference>
<proteinExistence type="predicted"/>
<dbReference type="RefSeq" id="WP_109923280.1">
    <property type="nucleotide sequence ID" value="NZ_QGLF01000008.1"/>
</dbReference>
<reference evidence="2" key="1">
    <citation type="submission" date="2018-05" db="EMBL/GenBank/DDBJ databases">
        <title>Zavarzinia sp. HR-AS.</title>
        <authorList>
            <person name="Lee Y."/>
            <person name="Jeon C.O."/>
        </authorList>
    </citation>
    <scope>NUCLEOTIDE SEQUENCE [LARGE SCALE GENOMIC DNA]</scope>
    <source>
        <strain evidence="2">DSM 1231</strain>
    </source>
</reference>